<keyword evidence="4 8" id="KW-0863">Zinc-finger</keyword>
<proteinExistence type="inferred from homology"/>
<evidence type="ECO:0000256" key="5">
    <source>
        <dbReference type="ARBA" id="ARBA00022833"/>
    </source>
</evidence>
<dbReference type="PANTHER" id="PTHR24388">
    <property type="entry name" value="ZINC FINGER PROTEIN"/>
    <property type="match status" value="1"/>
</dbReference>
<reference evidence="10" key="1">
    <citation type="journal article" date="2020" name="bioRxiv">
        <title>Chromosome-level reference genome of the European wasp spider Argiope bruennichi: a resource for studies on range expansion and evolutionary adaptation.</title>
        <authorList>
            <person name="Sheffer M.M."/>
            <person name="Hoppe A."/>
            <person name="Krehenwinkel H."/>
            <person name="Uhl G."/>
            <person name="Kuss A.W."/>
            <person name="Jensen L."/>
            <person name="Jensen C."/>
            <person name="Gillespie R.G."/>
            <person name="Hoff K.J."/>
            <person name="Prost S."/>
        </authorList>
    </citation>
    <scope>NUCLEOTIDE SEQUENCE</scope>
</reference>
<dbReference type="GO" id="GO:0000981">
    <property type="term" value="F:DNA-binding transcription factor activity, RNA polymerase II-specific"/>
    <property type="evidence" value="ECO:0007669"/>
    <property type="project" value="TreeGrafter"/>
</dbReference>
<dbReference type="InterPro" id="IPR050527">
    <property type="entry name" value="Snail/Krueppel_Znf"/>
</dbReference>
<evidence type="ECO:0000256" key="8">
    <source>
        <dbReference type="PROSITE-ProRule" id="PRU00042"/>
    </source>
</evidence>
<dbReference type="InterPro" id="IPR013087">
    <property type="entry name" value="Znf_C2H2_type"/>
</dbReference>
<comment type="caution">
    <text evidence="10">The sequence shown here is derived from an EMBL/GenBank/DDBJ whole genome shotgun (WGS) entry which is preliminary data.</text>
</comment>
<comment type="subcellular location">
    <subcellularLocation>
        <location evidence="1">Nucleus</location>
    </subcellularLocation>
</comment>
<evidence type="ECO:0000256" key="2">
    <source>
        <dbReference type="ARBA" id="ARBA00022723"/>
    </source>
</evidence>
<evidence type="ECO:0000313" key="11">
    <source>
        <dbReference type="Proteomes" id="UP000807504"/>
    </source>
</evidence>
<dbReference type="EMBL" id="JABXBU010002228">
    <property type="protein sequence ID" value="KAF8769908.1"/>
    <property type="molecule type" value="Genomic_DNA"/>
</dbReference>
<keyword evidence="2" id="KW-0479">Metal-binding</keyword>
<evidence type="ECO:0000256" key="6">
    <source>
        <dbReference type="ARBA" id="ARBA00023242"/>
    </source>
</evidence>
<evidence type="ECO:0000256" key="1">
    <source>
        <dbReference type="ARBA" id="ARBA00004123"/>
    </source>
</evidence>
<dbReference type="SMART" id="SM00355">
    <property type="entry name" value="ZnF_C2H2"/>
    <property type="match status" value="2"/>
</dbReference>
<gene>
    <name evidence="10" type="ORF">HNY73_017501</name>
</gene>
<dbReference type="GO" id="GO:0008270">
    <property type="term" value="F:zinc ion binding"/>
    <property type="evidence" value="ECO:0007669"/>
    <property type="project" value="UniProtKB-KW"/>
</dbReference>
<feature type="domain" description="C2H2-type" evidence="9">
    <location>
        <begin position="21"/>
        <end position="48"/>
    </location>
</feature>
<evidence type="ECO:0000256" key="4">
    <source>
        <dbReference type="ARBA" id="ARBA00022771"/>
    </source>
</evidence>
<dbReference type="Pfam" id="PF00096">
    <property type="entry name" value="zf-C2H2"/>
    <property type="match status" value="1"/>
</dbReference>
<keyword evidence="11" id="KW-1185">Reference proteome</keyword>
<evidence type="ECO:0000259" key="9">
    <source>
        <dbReference type="PROSITE" id="PS50157"/>
    </source>
</evidence>
<dbReference type="FunFam" id="3.30.160.60:FF:002343">
    <property type="entry name" value="Zinc finger protein 33A"/>
    <property type="match status" value="1"/>
</dbReference>
<feature type="domain" description="C2H2-type" evidence="9">
    <location>
        <begin position="49"/>
        <end position="71"/>
    </location>
</feature>
<comment type="similarity">
    <text evidence="7">Belongs to the snail C2H2-type zinc-finger protein family.</text>
</comment>
<accession>A0A8T0EEP1</accession>
<dbReference type="InterPro" id="IPR036236">
    <property type="entry name" value="Znf_C2H2_sf"/>
</dbReference>
<keyword evidence="5" id="KW-0862">Zinc</keyword>
<sequence>MGRFFTSTKIKESDGKMVNYHKCQICSYTSYYVTHLKRHVRTHTGERPYKCEVCHRGFSDKSALRRHKHLHLRDILYSEN</sequence>
<dbReference type="PROSITE" id="PS50157">
    <property type="entry name" value="ZINC_FINGER_C2H2_2"/>
    <property type="match status" value="2"/>
</dbReference>
<reference evidence="10" key="2">
    <citation type="submission" date="2020-06" db="EMBL/GenBank/DDBJ databases">
        <authorList>
            <person name="Sheffer M."/>
        </authorList>
    </citation>
    <scope>NUCLEOTIDE SEQUENCE</scope>
</reference>
<keyword evidence="3" id="KW-0677">Repeat</keyword>
<protein>
    <submittedName>
        <fullName evidence="10">Zinc finger and BTB domain-containing protein like</fullName>
    </submittedName>
</protein>
<dbReference type="Gene3D" id="3.30.160.60">
    <property type="entry name" value="Classic Zinc Finger"/>
    <property type="match status" value="2"/>
</dbReference>
<dbReference type="GO" id="GO:0005634">
    <property type="term" value="C:nucleus"/>
    <property type="evidence" value="ECO:0007669"/>
    <property type="project" value="UniProtKB-SubCell"/>
</dbReference>
<evidence type="ECO:0000313" key="10">
    <source>
        <dbReference type="EMBL" id="KAF8769908.1"/>
    </source>
</evidence>
<organism evidence="10 11">
    <name type="scientific">Argiope bruennichi</name>
    <name type="common">Wasp spider</name>
    <name type="synonym">Aranea bruennichi</name>
    <dbReference type="NCBI Taxonomy" id="94029"/>
    <lineage>
        <taxon>Eukaryota</taxon>
        <taxon>Metazoa</taxon>
        <taxon>Ecdysozoa</taxon>
        <taxon>Arthropoda</taxon>
        <taxon>Chelicerata</taxon>
        <taxon>Arachnida</taxon>
        <taxon>Araneae</taxon>
        <taxon>Araneomorphae</taxon>
        <taxon>Entelegynae</taxon>
        <taxon>Araneoidea</taxon>
        <taxon>Araneidae</taxon>
        <taxon>Argiope</taxon>
    </lineage>
</organism>
<dbReference type="SUPFAM" id="SSF57667">
    <property type="entry name" value="beta-beta-alpha zinc fingers"/>
    <property type="match status" value="1"/>
</dbReference>
<keyword evidence="6" id="KW-0539">Nucleus</keyword>
<evidence type="ECO:0000256" key="7">
    <source>
        <dbReference type="ARBA" id="ARBA00037948"/>
    </source>
</evidence>
<dbReference type="AlphaFoldDB" id="A0A8T0EEP1"/>
<dbReference type="PROSITE" id="PS00028">
    <property type="entry name" value="ZINC_FINGER_C2H2_1"/>
    <property type="match status" value="1"/>
</dbReference>
<dbReference type="PANTHER" id="PTHR24388:SF54">
    <property type="entry name" value="PROTEIN ESCARGOT"/>
    <property type="match status" value="1"/>
</dbReference>
<evidence type="ECO:0000256" key="3">
    <source>
        <dbReference type="ARBA" id="ARBA00022737"/>
    </source>
</evidence>
<name>A0A8T0EEP1_ARGBR</name>
<dbReference type="Proteomes" id="UP000807504">
    <property type="component" value="Unassembled WGS sequence"/>
</dbReference>
<dbReference type="GO" id="GO:0000978">
    <property type="term" value="F:RNA polymerase II cis-regulatory region sequence-specific DNA binding"/>
    <property type="evidence" value="ECO:0007669"/>
    <property type="project" value="TreeGrafter"/>
</dbReference>